<dbReference type="Gene3D" id="3.80.10.10">
    <property type="entry name" value="Ribonuclease Inhibitor"/>
    <property type="match status" value="1"/>
</dbReference>
<dbReference type="Pfam" id="PF07727">
    <property type="entry name" value="RVT_2"/>
    <property type="match status" value="1"/>
</dbReference>
<organism evidence="3">
    <name type="scientific">Tanacetum cinerariifolium</name>
    <name type="common">Dalmatian daisy</name>
    <name type="synonym">Chrysanthemum cinerariifolium</name>
    <dbReference type="NCBI Taxonomy" id="118510"/>
    <lineage>
        <taxon>Eukaryota</taxon>
        <taxon>Viridiplantae</taxon>
        <taxon>Streptophyta</taxon>
        <taxon>Embryophyta</taxon>
        <taxon>Tracheophyta</taxon>
        <taxon>Spermatophyta</taxon>
        <taxon>Magnoliopsida</taxon>
        <taxon>eudicotyledons</taxon>
        <taxon>Gunneridae</taxon>
        <taxon>Pentapetalae</taxon>
        <taxon>asterids</taxon>
        <taxon>campanulids</taxon>
        <taxon>Asterales</taxon>
        <taxon>Asteraceae</taxon>
        <taxon>Asteroideae</taxon>
        <taxon>Anthemideae</taxon>
        <taxon>Anthemidinae</taxon>
        <taxon>Tanacetum</taxon>
    </lineage>
</organism>
<sequence length="419" mass="47258">MLGVDYHDTFTLVAKLVTVRTLLAVAVKMDCIIHQLDVNNAFLHGDLDEEVYMKIRQGFSNDNETRVCWLRKSLYGLKQASRNCQFVADPRNNHLEAANRVLGYLKATPGQGILISRAGDSVLTAYCDYDWLGCPYTRRSRTGYMLLLVIDISCSVIKPIYRIKIIDMEEHNLLDTVFSCVMPYIHDGDDRNSLSLVSRLLRQDDFPVFQFTPWILELSVSFKRLNALCIRDMYVGDEDLELLGRIRGKYLRVLRIEGRCGHGVSTSGLLHVANKSLVSLKIGRCSLGKLGEAIRHAVRLEDSDGASFDICDEYVGFTFPPNIRCLCIYDLPCLLIERCPNLEVLHTEDICGDRGLRVIGLVCKKLRKLTYDKQVTHMGLISLAQGCCKLECLRVTLISITNAALECIGTHLKNLGDLF</sequence>
<reference evidence="3" key="1">
    <citation type="journal article" date="2019" name="Sci. Rep.">
        <title>Draft genome of Tanacetum cinerariifolium, the natural source of mosquito coil.</title>
        <authorList>
            <person name="Yamashiro T."/>
            <person name="Shiraishi A."/>
            <person name="Satake H."/>
            <person name="Nakayama K."/>
        </authorList>
    </citation>
    <scope>NUCLEOTIDE SEQUENCE</scope>
</reference>
<dbReference type="Pfam" id="PF18511">
    <property type="entry name" value="F-box_5"/>
    <property type="match status" value="1"/>
</dbReference>
<dbReference type="SUPFAM" id="SSF52047">
    <property type="entry name" value="RNI-like"/>
    <property type="match status" value="1"/>
</dbReference>
<evidence type="ECO:0000259" key="2">
    <source>
        <dbReference type="Pfam" id="PF18511"/>
    </source>
</evidence>
<gene>
    <name evidence="3" type="ORF">Tci_449894</name>
</gene>
<dbReference type="InterPro" id="IPR013103">
    <property type="entry name" value="RVT_2"/>
</dbReference>
<dbReference type="InterPro" id="IPR041567">
    <property type="entry name" value="COI1_F-box"/>
</dbReference>
<feature type="domain" description="COI1 F-box" evidence="2">
    <location>
        <begin position="172"/>
        <end position="199"/>
    </location>
</feature>
<evidence type="ECO:0000313" key="3">
    <source>
        <dbReference type="EMBL" id="GEY77920.1"/>
    </source>
</evidence>
<name>A0A699HUD8_TANCI</name>
<evidence type="ECO:0000259" key="1">
    <source>
        <dbReference type="Pfam" id="PF07727"/>
    </source>
</evidence>
<proteinExistence type="predicted"/>
<accession>A0A699HUD8</accession>
<dbReference type="PANTHER" id="PTHR11439">
    <property type="entry name" value="GAG-POL-RELATED RETROTRANSPOSON"/>
    <property type="match status" value="1"/>
</dbReference>
<dbReference type="AlphaFoldDB" id="A0A699HUD8"/>
<protein>
    <recommendedName>
        <fullName evidence="4">Reverse transcriptase Ty1/copia-type domain-containing protein</fullName>
    </recommendedName>
</protein>
<feature type="domain" description="Reverse transcriptase Ty1/copia-type" evidence="1">
    <location>
        <begin position="3"/>
        <end position="83"/>
    </location>
</feature>
<evidence type="ECO:0008006" key="4">
    <source>
        <dbReference type="Google" id="ProtNLM"/>
    </source>
</evidence>
<dbReference type="InterPro" id="IPR032675">
    <property type="entry name" value="LRR_dom_sf"/>
</dbReference>
<dbReference type="PANTHER" id="PTHR11439:SF439">
    <property type="entry name" value="REVERSE TRANSCRIPTASE, RNA-DEPENDENT DNA POLYMERASE-RELATED"/>
    <property type="match status" value="1"/>
</dbReference>
<comment type="caution">
    <text evidence="3">The sequence shown here is derived from an EMBL/GenBank/DDBJ whole genome shotgun (WGS) entry which is preliminary data.</text>
</comment>
<dbReference type="EMBL" id="BKCJ010208901">
    <property type="protein sequence ID" value="GEY77920.1"/>
    <property type="molecule type" value="Genomic_DNA"/>
</dbReference>